<keyword evidence="2" id="KW-0645">Protease</keyword>
<dbReference type="EMBL" id="BAAAAF010000001">
    <property type="protein sequence ID" value="GAA0034408.1"/>
    <property type="molecule type" value="Genomic_DNA"/>
</dbReference>
<evidence type="ECO:0000256" key="5">
    <source>
        <dbReference type="ARBA" id="ARBA00022801"/>
    </source>
</evidence>
<feature type="compositionally biased region" description="Gly residues" evidence="9">
    <location>
        <begin position="579"/>
        <end position="593"/>
    </location>
</feature>
<feature type="compositionally biased region" description="Gly residues" evidence="9">
    <location>
        <begin position="717"/>
        <end position="764"/>
    </location>
</feature>
<evidence type="ECO:0000259" key="12">
    <source>
        <dbReference type="Pfam" id="PF00912"/>
    </source>
</evidence>
<dbReference type="SUPFAM" id="SSF53955">
    <property type="entry name" value="Lysozyme-like"/>
    <property type="match status" value="1"/>
</dbReference>
<keyword evidence="3" id="KW-0328">Glycosyltransferase</keyword>
<evidence type="ECO:0000256" key="6">
    <source>
        <dbReference type="ARBA" id="ARBA00023268"/>
    </source>
</evidence>
<evidence type="ECO:0000256" key="3">
    <source>
        <dbReference type="ARBA" id="ARBA00022676"/>
    </source>
</evidence>
<dbReference type="InterPro" id="IPR001264">
    <property type="entry name" value="Glyco_trans_51"/>
</dbReference>
<dbReference type="Pfam" id="PF00912">
    <property type="entry name" value="Transgly"/>
    <property type="match status" value="1"/>
</dbReference>
<evidence type="ECO:0000259" key="11">
    <source>
        <dbReference type="Pfam" id="PF00905"/>
    </source>
</evidence>
<feature type="region of interest" description="Disordered" evidence="9">
    <location>
        <begin position="571"/>
        <end position="600"/>
    </location>
</feature>
<evidence type="ECO:0000313" key="13">
    <source>
        <dbReference type="EMBL" id="GAA0034408.1"/>
    </source>
</evidence>
<feature type="region of interest" description="Disordered" evidence="9">
    <location>
        <begin position="707"/>
        <end position="817"/>
    </location>
</feature>
<dbReference type="InterPro" id="IPR023346">
    <property type="entry name" value="Lysozyme-like_dom_sf"/>
</dbReference>
<keyword evidence="14" id="KW-1185">Reference proteome</keyword>
<feature type="compositionally biased region" description="Low complexity" evidence="9">
    <location>
        <begin position="765"/>
        <end position="777"/>
    </location>
</feature>
<comment type="caution">
    <text evidence="13">The sequence shown here is derived from an EMBL/GenBank/DDBJ whole genome shotgun (WGS) entry which is preliminary data.</text>
</comment>
<comment type="catalytic activity">
    <reaction evidence="7">
        <text>Preferential cleavage: (Ac)2-L-Lys-D-Ala-|-D-Ala. Also transpeptidation of peptidyl-alanyl moieties that are N-acyl substituents of D-alanine.</text>
        <dbReference type="EC" id="3.4.16.4"/>
    </reaction>
</comment>
<keyword evidence="10" id="KW-0732">Signal</keyword>
<feature type="domain" description="Penicillin-binding protein transpeptidase" evidence="11">
    <location>
        <begin position="359"/>
        <end position="657"/>
    </location>
</feature>
<reference evidence="13 14" key="1">
    <citation type="submission" date="2024-01" db="EMBL/GenBank/DDBJ databases">
        <title>Characterization of antibiotic resistant novel bacterial strains and their environmental applications.</title>
        <authorList>
            <person name="Manzoor S."/>
            <person name="Abbas S."/>
            <person name="Arshad M."/>
            <person name="Ahmed I."/>
        </authorList>
    </citation>
    <scope>NUCLEOTIDE SEQUENCE [LARGE SCALE GENOMIC DNA]</scope>
    <source>
        <strain evidence="13 14">NCCP-602</strain>
    </source>
</reference>
<evidence type="ECO:0000256" key="7">
    <source>
        <dbReference type="ARBA" id="ARBA00034000"/>
    </source>
</evidence>
<protein>
    <submittedName>
        <fullName evidence="13">Transglycosylase domain-containing protein</fullName>
    </submittedName>
</protein>
<evidence type="ECO:0000256" key="10">
    <source>
        <dbReference type="SAM" id="SignalP"/>
    </source>
</evidence>
<evidence type="ECO:0000256" key="1">
    <source>
        <dbReference type="ARBA" id="ARBA00022645"/>
    </source>
</evidence>
<dbReference type="Gene3D" id="3.40.710.10">
    <property type="entry name" value="DD-peptidase/beta-lactamase superfamily"/>
    <property type="match status" value="1"/>
</dbReference>
<keyword evidence="5" id="KW-0378">Hydrolase</keyword>
<keyword evidence="4" id="KW-0808">Transferase</keyword>
<gene>
    <name evidence="13" type="ORF">NCCP602_03690</name>
</gene>
<keyword evidence="6" id="KW-0511">Multifunctional enzyme</keyword>
<dbReference type="PANTHER" id="PTHR32282:SF33">
    <property type="entry name" value="PEPTIDOGLYCAN GLYCOSYLTRANSFERASE"/>
    <property type="match status" value="1"/>
</dbReference>
<feature type="chain" id="PRO_5046964274" evidence="10">
    <location>
        <begin position="23"/>
        <end position="817"/>
    </location>
</feature>
<evidence type="ECO:0000256" key="9">
    <source>
        <dbReference type="SAM" id="MobiDB-lite"/>
    </source>
</evidence>
<evidence type="ECO:0000256" key="8">
    <source>
        <dbReference type="ARBA" id="ARBA00049902"/>
    </source>
</evidence>
<feature type="signal peptide" evidence="10">
    <location>
        <begin position="1"/>
        <end position="22"/>
    </location>
</feature>
<dbReference type="PANTHER" id="PTHR32282">
    <property type="entry name" value="BINDING PROTEIN TRANSPEPTIDASE, PUTATIVE-RELATED"/>
    <property type="match status" value="1"/>
</dbReference>
<evidence type="ECO:0000256" key="4">
    <source>
        <dbReference type="ARBA" id="ARBA00022679"/>
    </source>
</evidence>
<name>A0ABN0SJ32_9MICO</name>
<sequence length="817" mass="83965">MRHLLRFLAVSMCAGIVAAGLAIPVAGTTAAALGEGMSLFDAMPAEFDDRPLAQPSTLLTKDGKEFATFSWQNRDEVDLDQVSQAMQDATLAIEDRRFYEHGPVDVEGVARAVAKNLLTGSLHGGSTLTQQYVKNALINSSQAEGDTAGIDRARDRTGASGMARKLREMRLAITVEQTYSKDEILSRYLNINSYSGSPNVYGVQAAARQYWDIDAADLSIAQAATLAGIVRNPARYNPQRNPDAVIERRNLVLEKMAEYGFITSAELAKAKDEGLDLKENVTPRGCSAAGDLAYFCTYVESAVLSDERFGATPEEREETLRRGGLRIRTSIDSKLQKKAVETVRRQLPVGDRSGAAQALVSVDVVTGEIRAMTQNTKYSLGEEKQRGKTSVNYSVDAPAGGGTGFQPGSTWKPFVLAAWLEDGRSLGDTVNGSGSGYTGFSTSGCDGRNYAAGGYNPRNAGDSDGANGGMTVLEATKRSVNKAYADMASQLNMCDIRDTATNLGVHLGTGKKLSTATLADGTEQVLYPSSILGTVSVSPLTMASAYTAFANSGRRCAPEAIVTVTGADGKEITRSGGASRTGGASGGASGGSSAGSSEGKGCAEVIDPTIADTVAYALSQTFEGGTTTRLRIGEPAAAKTGTTNFEVGASWLVGFTKGLSTAVWTGDPEGTRDWRTNSRGSMPRIVYGETVSGPTWREFMDYAAPRAKTGSFPRPAGAGGSGSGSDSGGSRGDTGGSGSGGTGGSGGSSSGGERSGGGGSGGDRSGSSGDSGAADSGDTSRRGSDAGSGTDAAGSGGDAADTGRGAGDESEAGLGGN</sequence>
<dbReference type="Pfam" id="PF00905">
    <property type="entry name" value="Transpeptidase"/>
    <property type="match status" value="1"/>
</dbReference>
<organism evidence="13 14">
    <name type="scientific">Brevibacterium metallidurans</name>
    <dbReference type="NCBI Taxonomy" id="1482676"/>
    <lineage>
        <taxon>Bacteria</taxon>
        <taxon>Bacillati</taxon>
        <taxon>Actinomycetota</taxon>
        <taxon>Actinomycetes</taxon>
        <taxon>Micrococcales</taxon>
        <taxon>Brevibacteriaceae</taxon>
        <taxon>Brevibacterium</taxon>
    </lineage>
</organism>
<feature type="domain" description="Glycosyl transferase family 51" evidence="12">
    <location>
        <begin position="63"/>
        <end position="256"/>
    </location>
</feature>
<evidence type="ECO:0000256" key="2">
    <source>
        <dbReference type="ARBA" id="ARBA00022670"/>
    </source>
</evidence>
<accession>A0ABN0SJ32</accession>
<evidence type="ECO:0000313" key="14">
    <source>
        <dbReference type="Proteomes" id="UP001498238"/>
    </source>
</evidence>
<dbReference type="InterPro" id="IPR036950">
    <property type="entry name" value="PBP_transglycosylase"/>
</dbReference>
<feature type="compositionally biased region" description="Low complexity" evidence="9">
    <location>
        <begin position="785"/>
        <end position="803"/>
    </location>
</feature>
<dbReference type="SUPFAM" id="SSF56601">
    <property type="entry name" value="beta-lactamase/transpeptidase-like"/>
    <property type="match status" value="1"/>
</dbReference>
<dbReference type="InterPro" id="IPR001460">
    <property type="entry name" value="PCN-bd_Tpept"/>
</dbReference>
<dbReference type="RefSeq" id="WP_339391387.1">
    <property type="nucleotide sequence ID" value="NZ_BAAAAF010000001.1"/>
</dbReference>
<comment type="catalytic activity">
    <reaction evidence="8">
        <text>[GlcNAc-(1-&gt;4)-Mur2Ac(oyl-L-Ala-gamma-D-Glu-L-Lys-D-Ala-D-Ala)](n)-di-trans,octa-cis-undecaprenyl diphosphate + beta-D-GlcNAc-(1-&gt;4)-Mur2Ac(oyl-L-Ala-gamma-D-Glu-L-Lys-D-Ala-D-Ala)-di-trans,octa-cis-undecaprenyl diphosphate = [GlcNAc-(1-&gt;4)-Mur2Ac(oyl-L-Ala-gamma-D-Glu-L-Lys-D-Ala-D-Ala)](n+1)-di-trans,octa-cis-undecaprenyl diphosphate + di-trans,octa-cis-undecaprenyl diphosphate + H(+)</text>
        <dbReference type="Rhea" id="RHEA:23708"/>
        <dbReference type="Rhea" id="RHEA-COMP:9602"/>
        <dbReference type="Rhea" id="RHEA-COMP:9603"/>
        <dbReference type="ChEBI" id="CHEBI:15378"/>
        <dbReference type="ChEBI" id="CHEBI:58405"/>
        <dbReference type="ChEBI" id="CHEBI:60033"/>
        <dbReference type="ChEBI" id="CHEBI:78435"/>
        <dbReference type="EC" id="2.4.99.28"/>
    </reaction>
</comment>
<dbReference type="InterPro" id="IPR012338">
    <property type="entry name" value="Beta-lactam/transpept-like"/>
</dbReference>
<dbReference type="Proteomes" id="UP001498238">
    <property type="component" value="Unassembled WGS sequence"/>
</dbReference>
<dbReference type="Gene3D" id="1.10.3810.10">
    <property type="entry name" value="Biosynthetic peptidoglycan transglycosylase-like"/>
    <property type="match status" value="1"/>
</dbReference>
<proteinExistence type="predicted"/>
<dbReference type="InterPro" id="IPR050396">
    <property type="entry name" value="Glycosyltr_51/Transpeptidase"/>
</dbReference>
<keyword evidence="1" id="KW-0121">Carboxypeptidase</keyword>